<dbReference type="Pfam" id="PF01850">
    <property type="entry name" value="PIN"/>
    <property type="match status" value="1"/>
</dbReference>
<accession>N1WEV1</accession>
<evidence type="ECO:0000313" key="3">
    <source>
        <dbReference type="Proteomes" id="UP000012227"/>
    </source>
</evidence>
<dbReference type="SUPFAM" id="SSF88723">
    <property type="entry name" value="PIN domain-like"/>
    <property type="match status" value="1"/>
</dbReference>
<evidence type="ECO:0000259" key="1">
    <source>
        <dbReference type="Pfam" id="PF01850"/>
    </source>
</evidence>
<dbReference type="CDD" id="cd18692">
    <property type="entry name" value="PIN_VapC-like"/>
    <property type="match status" value="1"/>
</dbReference>
<dbReference type="RefSeq" id="WP_002976047.1">
    <property type="nucleotide sequence ID" value="NZ_AOGY02000007.1"/>
</dbReference>
<dbReference type="STRING" id="1218591.LEP1GSC199_3138"/>
<protein>
    <submittedName>
        <fullName evidence="2">PIN domain protein</fullName>
    </submittedName>
</protein>
<evidence type="ECO:0000313" key="2">
    <source>
        <dbReference type="EMBL" id="EMY71752.1"/>
    </source>
</evidence>
<dbReference type="EMBL" id="AOGY02000007">
    <property type="protein sequence ID" value="EMY71752.1"/>
    <property type="molecule type" value="Genomic_DNA"/>
</dbReference>
<proteinExistence type="predicted"/>
<sequence length="140" mass="16303">MKDKVFLDTNIILYQFSNDTSKKNRAIDILDEATKSSKYTISYQVIQEFSNVALNKNKGYFSTNELKTYIKDILMPLCKFYPGPSFYIDSLKLKEKYRYAYYDTLIIAAALDLKCTILFSDDLQGNQKIESLEIINPFKK</sequence>
<dbReference type="Gene3D" id="3.40.50.1010">
    <property type="entry name" value="5'-nuclease"/>
    <property type="match status" value="1"/>
</dbReference>
<dbReference type="Proteomes" id="UP000012227">
    <property type="component" value="Unassembled WGS sequence"/>
</dbReference>
<dbReference type="InterPro" id="IPR029060">
    <property type="entry name" value="PIN-like_dom_sf"/>
</dbReference>
<organism evidence="2 3">
    <name type="scientific">Leptospira vanthielii serovar Holland str. Waz Holland = ATCC 700522</name>
    <dbReference type="NCBI Taxonomy" id="1218591"/>
    <lineage>
        <taxon>Bacteria</taxon>
        <taxon>Pseudomonadati</taxon>
        <taxon>Spirochaetota</taxon>
        <taxon>Spirochaetia</taxon>
        <taxon>Leptospirales</taxon>
        <taxon>Leptospiraceae</taxon>
        <taxon>Leptospira</taxon>
    </lineage>
</organism>
<dbReference type="AlphaFoldDB" id="N1WEV1"/>
<gene>
    <name evidence="2" type="ORF">LEP1GSC199_3138</name>
</gene>
<comment type="caution">
    <text evidence="2">The sequence shown here is derived from an EMBL/GenBank/DDBJ whole genome shotgun (WGS) entry which is preliminary data.</text>
</comment>
<name>N1WEV1_9LEPT</name>
<dbReference type="InterPro" id="IPR002716">
    <property type="entry name" value="PIN_dom"/>
</dbReference>
<feature type="domain" description="PIN" evidence="1">
    <location>
        <begin position="5"/>
        <end position="122"/>
    </location>
</feature>
<reference evidence="2 3" key="1">
    <citation type="submission" date="2013-03" db="EMBL/GenBank/DDBJ databases">
        <authorList>
            <person name="Harkins D.M."/>
            <person name="Durkin A.S."/>
            <person name="Brinkac L.M."/>
            <person name="Haft D.H."/>
            <person name="Selengut J.D."/>
            <person name="Sanka R."/>
            <person name="DePew J."/>
            <person name="Purushe J."/>
            <person name="Galloway R.L."/>
            <person name="Vinetz J.M."/>
            <person name="Sutton G.G."/>
            <person name="Nierman W.C."/>
            <person name="Fouts D.E."/>
        </authorList>
    </citation>
    <scope>NUCLEOTIDE SEQUENCE [LARGE SCALE GENOMIC DNA]</scope>
    <source>
        <strain evidence="2 3">Waz Holland</strain>
    </source>
</reference>